<comment type="caution">
    <text evidence="5">The sequence shown here is derived from an EMBL/GenBank/DDBJ whole genome shotgun (WGS) entry which is preliminary data.</text>
</comment>
<gene>
    <name evidence="5" type="ORF">N4S67_12705</name>
</gene>
<keyword evidence="1" id="KW-0521">NADP</keyword>
<feature type="domain" description="2,4-diaminopentanoate dehydrogenase C-terminal" evidence="4">
    <location>
        <begin position="147"/>
        <end position="349"/>
    </location>
</feature>
<evidence type="ECO:0000259" key="3">
    <source>
        <dbReference type="Pfam" id="PF01113"/>
    </source>
</evidence>
<dbReference type="Proteomes" id="UP001206639">
    <property type="component" value="Unassembled WGS sequence"/>
</dbReference>
<sequence>MTTPMRIVVWATGGVGSIAIDAVRRRPDLELVGVWVHSKDKIGKDAGELAGGDPLGVRATDDAGALIALRPDCVVYSASGPDRDAGAVPDYLRLLTAGINVVSTSSTSLVYPPAYYSPEWRDQMAAAARAGNASFYASGIFPGFGSDQLALLLSTQSKTIRCLKVTEVALNDHYPVADVMMNGMGFGRLLDFEPLLKTPGFIEMAWRAPIHLIATGLGVEVEEVRGTLDRRVTDRDIEVAFGTVKAGTCGAVSTRAAGLVNGREAIVVEHIIRMARDVAPDWLTSEFDASYRVDIDGEPDIHCAMNVGASEGHGAGHAAMAATAMRVVNAIPYVVDAPAGLLSSLDMPNTLPRYVFDDRTEGDDE</sequence>
<evidence type="ECO:0000256" key="2">
    <source>
        <dbReference type="ARBA" id="ARBA00023002"/>
    </source>
</evidence>
<evidence type="ECO:0000256" key="1">
    <source>
        <dbReference type="ARBA" id="ARBA00022857"/>
    </source>
</evidence>
<evidence type="ECO:0000259" key="4">
    <source>
        <dbReference type="Pfam" id="PF19328"/>
    </source>
</evidence>
<reference evidence="6" key="1">
    <citation type="submission" date="2023-07" db="EMBL/GenBank/DDBJ databases">
        <authorList>
            <person name="Deng Y."/>
            <person name="Zhang Y.-Q."/>
        </authorList>
    </citation>
    <scope>NUCLEOTIDE SEQUENCE [LARGE SCALE GENOMIC DNA]</scope>
    <source>
        <strain evidence="6">CPCC 205710</strain>
    </source>
</reference>
<evidence type="ECO:0000313" key="6">
    <source>
        <dbReference type="Proteomes" id="UP001206639"/>
    </source>
</evidence>
<name>A0ABT2ME63_9MYCO</name>
<dbReference type="CDD" id="cd24146">
    <property type="entry name" value="nat-AmDH_N_like"/>
    <property type="match status" value="1"/>
</dbReference>
<evidence type="ECO:0000313" key="5">
    <source>
        <dbReference type="EMBL" id="MCT7659281.1"/>
    </source>
</evidence>
<proteinExistence type="predicted"/>
<keyword evidence="2" id="KW-0560">Oxidoreductase</keyword>
<dbReference type="InterPro" id="IPR000846">
    <property type="entry name" value="DapB_N"/>
</dbReference>
<dbReference type="InterPro" id="IPR036291">
    <property type="entry name" value="NAD(P)-bd_dom_sf"/>
</dbReference>
<dbReference type="Gene3D" id="3.40.50.720">
    <property type="entry name" value="NAD(P)-binding Rossmann-like Domain"/>
    <property type="match status" value="1"/>
</dbReference>
<dbReference type="EMBL" id="JAODWD010000003">
    <property type="protein sequence ID" value="MCT7659281.1"/>
    <property type="molecule type" value="Genomic_DNA"/>
</dbReference>
<dbReference type="InterPro" id="IPR045760">
    <property type="entry name" value="DAP_DH_C"/>
</dbReference>
<dbReference type="SUPFAM" id="SSF51735">
    <property type="entry name" value="NAD(P)-binding Rossmann-fold domains"/>
    <property type="match status" value="1"/>
</dbReference>
<accession>A0ABT2ME63</accession>
<organism evidence="5 6">
    <name type="scientific">Mycobacterium deserti</name>
    <dbReference type="NCBI Taxonomy" id="2978347"/>
    <lineage>
        <taxon>Bacteria</taxon>
        <taxon>Bacillati</taxon>
        <taxon>Actinomycetota</taxon>
        <taxon>Actinomycetes</taxon>
        <taxon>Mycobacteriales</taxon>
        <taxon>Mycobacteriaceae</taxon>
        <taxon>Mycobacterium</taxon>
    </lineage>
</organism>
<dbReference type="Pfam" id="PF01113">
    <property type="entry name" value="DapB_N"/>
    <property type="match status" value="1"/>
</dbReference>
<protein>
    <submittedName>
        <fullName evidence="5">Dihydrodipicolinate reductase</fullName>
    </submittedName>
</protein>
<feature type="domain" description="Dihydrodipicolinate reductase N-terminal" evidence="3">
    <location>
        <begin position="7"/>
        <end position="75"/>
    </location>
</feature>
<keyword evidence="6" id="KW-1185">Reference proteome</keyword>
<dbReference type="Pfam" id="PF19328">
    <property type="entry name" value="DAP_DH_C"/>
    <property type="match status" value="1"/>
</dbReference>